<keyword evidence="1" id="KW-1133">Transmembrane helix</keyword>
<dbReference type="Proteomes" id="UP000011701">
    <property type="component" value="Chromosome"/>
</dbReference>
<feature type="transmembrane region" description="Helical" evidence="1">
    <location>
        <begin position="23"/>
        <end position="44"/>
    </location>
</feature>
<protein>
    <submittedName>
        <fullName evidence="2">Uncharacterized protein</fullName>
    </submittedName>
</protein>
<dbReference type="AlphaFoldDB" id="A0A0F6MMK6"/>
<dbReference type="GeneID" id="2741557"/>
<dbReference type="HOGENOM" id="CLU_983320_0_0_12"/>
<keyword evidence="1" id="KW-0472">Membrane</keyword>
<name>A0A0F6MMK6_TREDN</name>
<gene>
    <name evidence="2" type="ORF">HMPREF9723_01735</name>
</gene>
<organism evidence="2">
    <name type="scientific">Treponema denticola OTK</name>
    <dbReference type="NCBI Taxonomy" id="999434"/>
    <lineage>
        <taxon>Bacteria</taxon>
        <taxon>Pseudomonadati</taxon>
        <taxon>Spirochaetota</taxon>
        <taxon>Spirochaetia</taxon>
        <taxon>Spirochaetales</taxon>
        <taxon>Treponemataceae</taxon>
        <taxon>Treponema</taxon>
    </lineage>
</organism>
<sequence>MDCKNKELDIYIWGILITLMKKFLMITITVCLLAGGVNAFAYGINSFTVYDAQDNIVHKITAKSKVNALYLLFQESLQIAADEAFFMELPKDAQVLYRYVLSYNYGDDEQYFSFIVYKNYPLCRIPQLQEKEDIPKELTWKLFKYAYEIASRPAEVKKQLSYSAKNSYIRIYDDKGSLLLFTAGEKILDMFDTLFGKDIAEIEIEERNLKSLFTAESIHDGREVLVHYSFMDDDKIMKLYIYKDTKEMNITTDTGVLKVNLSEEAYRILSSPKSFQKEFEKRR</sequence>
<dbReference type="RefSeq" id="WP_002681767.1">
    <property type="nucleotide sequence ID" value="NZ_CM001797.1"/>
</dbReference>
<accession>A0A0F6MMK6</accession>
<evidence type="ECO:0000256" key="1">
    <source>
        <dbReference type="SAM" id="Phobius"/>
    </source>
</evidence>
<evidence type="ECO:0000313" key="2">
    <source>
        <dbReference type="EMBL" id="EMB20275.1"/>
    </source>
</evidence>
<proteinExistence type="predicted"/>
<keyword evidence="1" id="KW-0812">Transmembrane</keyword>
<dbReference type="EMBL" id="AGDY01000009">
    <property type="protein sequence ID" value="EMB20275.1"/>
    <property type="molecule type" value="Genomic_DNA"/>
</dbReference>
<reference evidence="2" key="1">
    <citation type="submission" date="2012-01" db="EMBL/GenBank/DDBJ databases">
        <title>The Genome Sequence of Treponema denticola OTK.</title>
        <authorList>
            <consortium name="The Broad Institute Genome Sequencing Platform"/>
            <person name="Earl A."/>
            <person name="Ward D."/>
            <person name="Feldgarden M."/>
            <person name="Gevers D."/>
            <person name="Blanton J.M."/>
            <person name="Fenno C.J."/>
            <person name="Baranova O.V."/>
            <person name="Mathney J."/>
            <person name="Dewhirst F.E."/>
            <person name="Izard J."/>
            <person name="Young S.K."/>
            <person name="Zeng Q."/>
            <person name="Gargeya S."/>
            <person name="Fitzgerald M."/>
            <person name="Haas B."/>
            <person name="Abouelleil A."/>
            <person name="Alvarado L."/>
            <person name="Arachchi H.M."/>
            <person name="Berlin A."/>
            <person name="Chapman S.B."/>
            <person name="Gearin G."/>
            <person name="Goldberg J."/>
            <person name="Griggs A."/>
            <person name="Gujja S."/>
            <person name="Hansen M."/>
            <person name="Heiman D."/>
            <person name="Howarth C."/>
            <person name="Larimer J."/>
            <person name="Lui A."/>
            <person name="MacDonald P.J.P."/>
            <person name="McCowen C."/>
            <person name="Montmayeur A."/>
            <person name="Murphy C."/>
            <person name="Neiman D."/>
            <person name="Pearson M."/>
            <person name="Priest M."/>
            <person name="Roberts A."/>
            <person name="Saif S."/>
            <person name="Shea T."/>
            <person name="Sisk P."/>
            <person name="Stolte C."/>
            <person name="Sykes S."/>
            <person name="Wortman J."/>
            <person name="Nusbaum C."/>
            <person name="Birren B."/>
        </authorList>
    </citation>
    <scope>NUCLEOTIDE SEQUENCE [LARGE SCALE GENOMIC DNA]</scope>
    <source>
        <strain evidence="2">OTK</strain>
    </source>
</reference>
<dbReference type="PATRIC" id="fig|999434.4.peg.1800"/>
<comment type="caution">
    <text evidence="2">The sequence shown here is derived from an EMBL/GenBank/DDBJ whole genome shotgun (WGS) entry which is preliminary data.</text>
</comment>